<dbReference type="InterPro" id="IPR003594">
    <property type="entry name" value="HATPase_dom"/>
</dbReference>
<evidence type="ECO:0000256" key="1">
    <source>
        <dbReference type="ARBA" id="ARBA00000085"/>
    </source>
</evidence>
<dbReference type="PRINTS" id="PR00344">
    <property type="entry name" value="BCTRLSENSOR"/>
</dbReference>
<dbReference type="SMART" id="SM00387">
    <property type="entry name" value="HATPase_c"/>
    <property type="match status" value="1"/>
</dbReference>
<keyword evidence="6" id="KW-0472">Membrane</keyword>
<keyword evidence="4" id="KW-0808">Transferase</keyword>
<dbReference type="GO" id="GO:0009927">
    <property type="term" value="F:histidine phosphotransfer kinase activity"/>
    <property type="evidence" value="ECO:0007669"/>
    <property type="project" value="TreeGrafter"/>
</dbReference>
<proteinExistence type="predicted"/>
<dbReference type="InterPro" id="IPR036890">
    <property type="entry name" value="HATPase_C_sf"/>
</dbReference>
<dbReference type="Pfam" id="PF00512">
    <property type="entry name" value="HisKA"/>
    <property type="match status" value="1"/>
</dbReference>
<dbReference type="EMBL" id="MSCW01000005">
    <property type="protein sequence ID" value="ONF44077.1"/>
    <property type="molecule type" value="Genomic_DNA"/>
</dbReference>
<accession>A0A1V2DU20</accession>
<protein>
    <recommendedName>
        <fullName evidence="2">histidine kinase</fullName>
        <ecNumber evidence="2">2.7.13.3</ecNumber>
    </recommendedName>
</protein>
<gene>
    <name evidence="8" type="ORF">BTO32_07235</name>
</gene>
<dbReference type="STRING" id="135739.BTO32_07235"/>
<dbReference type="GO" id="GO:0000155">
    <property type="term" value="F:phosphorelay sensor kinase activity"/>
    <property type="evidence" value="ECO:0007669"/>
    <property type="project" value="InterPro"/>
</dbReference>
<evidence type="ECO:0000313" key="9">
    <source>
        <dbReference type="Proteomes" id="UP000189339"/>
    </source>
</evidence>
<dbReference type="SUPFAM" id="SSF47384">
    <property type="entry name" value="Homodimeric domain of signal transducing histidine kinase"/>
    <property type="match status" value="1"/>
</dbReference>
<dbReference type="SUPFAM" id="SSF55874">
    <property type="entry name" value="ATPase domain of HSP90 chaperone/DNA topoisomerase II/histidine kinase"/>
    <property type="match status" value="1"/>
</dbReference>
<keyword evidence="5" id="KW-0418">Kinase</keyword>
<sequence>MTDARPAGITLSRKLLVLGALPAILMFLVLMGFFTSARLDDARQTLADNGQLLADSLAPALEYPVVSGNTQALEQILSQSLKNSLVDWIRVTDVVGNVIGQVPAPDDTSSGREPARYQTFEAEILQQPLAIGSNEANAWFELDYGFNPRALRVGTITVGVSTQALQARLQDILWTSIAIGTALLVLTVVIIRYFLGNLLAPIHGVSERVDRLIRRQYDRPSVSRKDSSRELIEIGEKLNQLSMHLEALDEGRNQMLAASEAARQRAESANESKSQFLATMSQELRTPLQGVLGTLDRVQGDPLTPCQQDYLNTARQSTEDLLTVINDLLGYAHLGDGSFVLERREFDLRRVIANCTASYRVPAEQQGLSLKLRFFGDWPAPCRVTGDPGRLRQVVACLLDHAIRFTDEGTIDLHAHCQPGAGNRLLLRCTVSDSGPALAADRLGDLLHAFEQRGAPQGHAQGRTGLGLSLVQRLVELMGGHVHLETEPGHPGATFRFELPFEQRVDGDVSP</sequence>
<dbReference type="GO" id="GO:0005886">
    <property type="term" value="C:plasma membrane"/>
    <property type="evidence" value="ECO:0007669"/>
    <property type="project" value="TreeGrafter"/>
</dbReference>
<dbReference type="PANTHER" id="PTHR43047:SF71">
    <property type="entry name" value="HISTIDINE KINASE CONTAINING CHEY-HOMOLOGOUS RECEIVER DOMAIN-RELATED"/>
    <property type="match status" value="1"/>
</dbReference>
<keyword evidence="9" id="KW-1185">Reference proteome</keyword>
<dbReference type="Proteomes" id="UP000189339">
    <property type="component" value="Unassembled WGS sequence"/>
</dbReference>
<evidence type="ECO:0000256" key="6">
    <source>
        <dbReference type="SAM" id="Phobius"/>
    </source>
</evidence>
<dbReference type="Pfam" id="PF02518">
    <property type="entry name" value="HATPase_c"/>
    <property type="match status" value="1"/>
</dbReference>
<dbReference type="Gene3D" id="3.30.565.10">
    <property type="entry name" value="Histidine kinase-like ATPase, C-terminal domain"/>
    <property type="match status" value="1"/>
</dbReference>
<comment type="catalytic activity">
    <reaction evidence="1">
        <text>ATP + protein L-histidine = ADP + protein N-phospho-L-histidine.</text>
        <dbReference type="EC" id="2.7.13.3"/>
    </reaction>
</comment>
<evidence type="ECO:0000313" key="8">
    <source>
        <dbReference type="EMBL" id="ONF44077.1"/>
    </source>
</evidence>
<dbReference type="InterPro" id="IPR005467">
    <property type="entry name" value="His_kinase_dom"/>
</dbReference>
<dbReference type="AlphaFoldDB" id="A0A1V2DU20"/>
<dbReference type="PANTHER" id="PTHR43047">
    <property type="entry name" value="TWO-COMPONENT HISTIDINE PROTEIN KINASE"/>
    <property type="match status" value="1"/>
</dbReference>
<evidence type="ECO:0000256" key="5">
    <source>
        <dbReference type="ARBA" id="ARBA00022777"/>
    </source>
</evidence>
<dbReference type="OrthoDB" id="9810730at2"/>
<comment type="caution">
    <text evidence="8">The sequence shown here is derived from an EMBL/GenBank/DDBJ whole genome shotgun (WGS) entry which is preliminary data.</text>
</comment>
<feature type="transmembrane region" description="Helical" evidence="6">
    <location>
        <begin position="172"/>
        <end position="195"/>
    </location>
</feature>
<dbReference type="EC" id="2.7.13.3" evidence="2"/>
<evidence type="ECO:0000259" key="7">
    <source>
        <dbReference type="PROSITE" id="PS50109"/>
    </source>
</evidence>
<feature type="transmembrane region" description="Helical" evidence="6">
    <location>
        <begin position="15"/>
        <end position="34"/>
    </location>
</feature>
<organism evidence="8 9">
    <name type="scientific">Marinobacter lutaoensis</name>
    <dbReference type="NCBI Taxonomy" id="135739"/>
    <lineage>
        <taxon>Bacteria</taxon>
        <taxon>Pseudomonadati</taxon>
        <taxon>Pseudomonadota</taxon>
        <taxon>Gammaproteobacteria</taxon>
        <taxon>Pseudomonadales</taxon>
        <taxon>Marinobacteraceae</taxon>
        <taxon>Marinobacter</taxon>
    </lineage>
</organism>
<keyword evidence="3" id="KW-0597">Phosphoprotein</keyword>
<keyword evidence="6" id="KW-1133">Transmembrane helix</keyword>
<dbReference type="InterPro" id="IPR003661">
    <property type="entry name" value="HisK_dim/P_dom"/>
</dbReference>
<dbReference type="RefSeq" id="WP_076723957.1">
    <property type="nucleotide sequence ID" value="NZ_MSCW01000005.1"/>
</dbReference>
<name>A0A1V2DU20_9GAMM</name>
<dbReference type="SMART" id="SM00388">
    <property type="entry name" value="HisKA"/>
    <property type="match status" value="1"/>
</dbReference>
<evidence type="ECO:0000256" key="2">
    <source>
        <dbReference type="ARBA" id="ARBA00012438"/>
    </source>
</evidence>
<evidence type="ECO:0000256" key="3">
    <source>
        <dbReference type="ARBA" id="ARBA00022553"/>
    </source>
</evidence>
<dbReference type="PROSITE" id="PS50109">
    <property type="entry name" value="HIS_KIN"/>
    <property type="match status" value="1"/>
</dbReference>
<evidence type="ECO:0000256" key="4">
    <source>
        <dbReference type="ARBA" id="ARBA00022679"/>
    </source>
</evidence>
<dbReference type="Gene3D" id="1.10.287.130">
    <property type="match status" value="1"/>
</dbReference>
<dbReference type="InterPro" id="IPR004358">
    <property type="entry name" value="Sig_transdc_His_kin-like_C"/>
</dbReference>
<dbReference type="InterPro" id="IPR036097">
    <property type="entry name" value="HisK_dim/P_sf"/>
</dbReference>
<keyword evidence="6" id="KW-0812">Transmembrane</keyword>
<reference evidence="8 9" key="1">
    <citation type="submission" date="2016-12" db="EMBL/GenBank/DDBJ databases">
        <title>Marinobacter lutaoensis whole genome sequencing.</title>
        <authorList>
            <person name="Verma A."/>
            <person name="Krishnamurthi S."/>
        </authorList>
    </citation>
    <scope>NUCLEOTIDE SEQUENCE [LARGE SCALE GENOMIC DNA]</scope>
    <source>
        <strain evidence="8 9">T5054</strain>
    </source>
</reference>
<dbReference type="CDD" id="cd00082">
    <property type="entry name" value="HisKA"/>
    <property type="match status" value="1"/>
</dbReference>
<feature type="domain" description="Histidine kinase" evidence="7">
    <location>
        <begin position="279"/>
        <end position="503"/>
    </location>
</feature>